<keyword evidence="9" id="KW-1185">Reference proteome</keyword>
<gene>
    <name evidence="8" type="ORF">BPSY_1290</name>
</gene>
<feature type="binding site" evidence="4">
    <location>
        <begin position="12"/>
        <end position="17"/>
    </location>
    <ligand>
        <name>NAD(+)</name>
        <dbReference type="ChEBI" id="CHEBI:57540"/>
    </ligand>
</feature>
<dbReference type="AlphaFoldDB" id="A0A087CGN9"/>
<feature type="active site" description="Proton acceptor" evidence="3">
    <location>
        <position position="180"/>
    </location>
</feature>
<dbReference type="EMBL" id="JGZI01000009">
    <property type="protein sequence ID" value="KFI82439.1"/>
    <property type="molecule type" value="Genomic_DNA"/>
</dbReference>
<evidence type="ECO:0000256" key="3">
    <source>
        <dbReference type="PIRSR" id="PIRSR000102-1"/>
    </source>
</evidence>
<evidence type="ECO:0000256" key="5">
    <source>
        <dbReference type="RuleBase" id="RU003369"/>
    </source>
</evidence>
<dbReference type="OrthoDB" id="9802969at2"/>
<evidence type="ECO:0000313" key="8">
    <source>
        <dbReference type="EMBL" id="KFI82439.1"/>
    </source>
</evidence>
<dbReference type="PANTHER" id="PTHR43128:SF31">
    <property type="entry name" value="L-LACTATE DEHYDROGENASE"/>
    <property type="match status" value="1"/>
</dbReference>
<dbReference type="eggNOG" id="COG0039">
    <property type="taxonomic scope" value="Bacteria"/>
</dbReference>
<comment type="caution">
    <text evidence="8">The sequence shown here is derived from an EMBL/GenBank/DDBJ whole genome shotgun (WGS) entry which is preliminary data.</text>
</comment>
<dbReference type="STRING" id="218140.BPSY_1290"/>
<dbReference type="PANTHER" id="PTHR43128">
    <property type="entry name" value="L-2-HYDROXYCARBOXYLATE DEHYDROGENASE (NAD(P)(+))"/>
    <property type="match status" value="1"/>
</dbReference>
<dbReference type="Pfam" id="PF00056">
    <property type="entry name" value="Ldh_1_N"/>
    <property type="match status" value="1"/>
</dbReference>
<dbReference type="GO" id="GO:0004459">
    <property type="term" value="F:L-lactate dehydrogenase (NAD+) activity"/>
    <property type="evidence" value="ECO:0007669"/>
    <property type="project" value="UniProtKB-EC"/>
</dbReference>
<evidence type="ECO:0000256" key="1">
    <source>
        <dbReference type="ARBA" id="ARBA00006054"/>
    </source>
</evidence>
<dbReference type="SUPFAM" id="SSF56327">
    <property type="entry name" value="LDH C-terminal domain-like"/>
    <property type="match status" value="1"/>
</dbReference>
<evidence type="ECO:0000256" key="4">
    <source>
        <dbReference type="PIRSR" id="PIRSR000102-3"/>
    </source>
</evidence>
<accession>A0A087CGN9</accession>
<dbReference type="Gene3D" id="3.40.50.720">
    <property type="entry name" value="NAD(P)-binding Rossmann-like Domain"/>
    <property type="match status" value="1"/>
</dbReference>
<dbReference type="GeneID" id="98300496"/>
<evidence type="ECO:0000259" key="6">
    <source>
        <dbReference type="Pfam" id="PF00056"/>
    </source>
</evidence>
<dbReference type="SUPFAM" id="SSF51735">
    <property type="entry name" value="NAD(P)-binding Rossmann-fold domains"/>
    <property type="match status" value="1"/>
</dbReference>
<evidence type="ECO:0000313" key="9">
    <source>
        <dbReference type="Proteomes" id="UP000029050"/>
    </source>
</evidence>
<proteinExistence type="inferred from homology"/>
<organism evidence="8 9">
    <name type="scientific">Bifidobacterium psychraerophilum</name>
    <dbReference type="NCBI Taxonomy" id="218140"/>
    <lineage>
        <taxon>Bacteria</taxon>
        <taxon>Bacillati</taxon>
        <taxon>Actinomycetota</taxon>
        <taxon>Actinomycetes</taxon>
        <taxon>Bifidobacteriales</taxon>
        <taxon>Bifidobacteriaceae</taxon>
        <taxon>Bifidobacterium</taxon>
    </lineage>
</organism>
<evidence type="ECO:0000259" key="7">
    <source>
        <dbReference type="Pfam" id="PF02866"/>
    </source>
</evidence>
<dbReference type="RefSeq" id="WP_081884296.1">
    <property type="nucleotide sequence ID" value="NZ_JGZI01000009.1"/>
</dbReference>
<dbReference type="InterPro" id="IPR001236">
    <property type="entry name" value="Lactate/malate_DH_N"/>
</dbReference>
<dbReference type="InterPro" id="IPR001557">
    <property type="entry name" value="L-lactate/malate_DH"/>
</dbReference>
<dbReference type="Pfam" id="PF02866">
    <property type="entry name" value="Ldh_1_C"/>
    <property type="match status" value="1"/>
</dbReference>
<keyword evidence="2 5" id="KW-0560">Oxidoreductase</keyword>
<keyword evidence="4" id="KW-0520">NAD</keyword>
<dbReference type="Proteomes" id="UP000029050">
    <property type="component" value="Unassembled WGS sequence"/>
</dbReference>
<dbReference type="Gene3D" id="3.90.110.10">
    <property type="entry name" value="Lactate dehydrogenase/glycoside hydrolase, family 4, C-terminal"/>
    <property type="match status" value="1"/>
</dbReference>
<dbReference type="PROSITE" id="PS00064">
    <property type="entry name" value="L_LDH"/>
    <property type="match status" value="1"/>
</dbReference>
<dbReference type="InterPro" id="IPR018177">
    <property type="entry name" value="L-lactate_DH_AS"/>
</dbReference>
<sequence length="359" mass="38070">MSYRPVSIGIIGLGHVGPHVANSLILQGVADQLLLCDTNEEKLAAEVQDLNDSTVFAPHRAVVVNCHADYERLAQCDIIVNSAGQVTLSAISRTGELFKAIDDVRSYVGRIAAAGFTGFWVNVSNPCDVVTREIHRLSGLPASHVMGTGTVLDSARLRTVISLKTGLAPESIQAYMIGEHGNTQIAAWSSISFAGKLLSELGAARPRDHAEQGGEAGKSQTSAGSGIYDLDAAEVEAKAREGGYVAYRGKQCTEYAIGNAAARLVRAILHDEHVVLSASVQLNGEYGQDGLFISVPSVIGAEGAGDIFELSLNDQERAGFEASCDAVRDNYAKLAPMSVQAARTVPVVVPRHQGDDRFE</sequence>
<dbReference type="PRINTS" id="PR00086">
    <property type="entry name" value="LLDHDRGNASE"/>
</dbReference>
<dbReference type="PIRSF" id="PIRSF000102">
    <property type="entry name" value="Lac_mal_DH"/>
    <property type="match status" value="1"/>
</dbReference>
<evidence type="ECO:0000256" key="2">
    <source>
        <dbReference type="ARBA" id="ARBA00023002"/>
    </source>
</evidence>
<feature type="binding site" evidence="4">
    <location>
        <position position="37"/>
    </location>
    <ligand>
        <name>NAD(+)</name>
        <dbReference type="ChEBI" id="CHEBI:57540"/>
    </ligand>
</feature>
<dbReference type="InterPro" id="IPR036291">
    <property type="entry name" value="NAD(P)-bd_dom_sf"/>
</dbReference>
<feature type="binding site" evidence="4">
    <location>
        <begin position="123"/>
        <end position="125"/>
    </location>
    <ligand>
        <name>NAD(+)</name>
        <dbReference type="ChEBI" id="CHEBI:57540"/>
    </ligand>
</feature>
<comment type="similarity">
    <text evidence="1">Belongs to the LDH/MDH superfamily. LDH family.</text>
</comment>
<feature type="domain" description="Lactate/malate dehydrogenase N-terminal" evidence="6">
    <location>
        <begin position="8"/>
        <end position="147"/>
    </location>
</feature>
<dbReference type="InterPro" id="IPR022383">
    <property type="entry name" value="Lactate/malate_DH_C"/>
</dbReference>
<protein>
    <submittedName>
        <fullName evidence="8">L-lactate dehydrogenase</fullName>
        <ecNumber evidence="8">1.1.1.27</ecNumber>
    </submittedName>
</protein>
<reference evidence="8 9" key="1">
    <citation type="submission" date="2014-03" db="EMBL/GenBank/DDBJ databases">
        <title>Genomics of Bifidobacteria.</title>
        <authorList>
            <person name="Ventura M."/>
            <person name="Milani C."/>
            <person name="Lugli G.A."/>
        </authorList>
    </citation>
    <scope>NUCLEOTIDE SEQUENCE [LARGE SCALE GENOMIC DNA]</scope>
    <source>
        <strain evidence="8 9">LMG 21775</strain>
    </source>
</reference>
<dbReference type="GO" id="GO:0006089">
    <property type="term" value="P:lactate metabolic process"/>
    <property type="evidence" value="ECO:0007669"/>
    <property type="project" value="TreeGrafter"/>
</dbReference>
<dbReference type="InterPro" id="IPR015955">
    <property type="entry name" value="Lactate_DH/Glyco_Ohase_4_C"/>
</dbReference>
<feature type="domain" description="Lactate/malate dehydrogenase C-terminal" evidence="7">
    <location>
        <begin position="150"/>
        <end position="332"/>
    </location>
</feature>
<dbReference type="EC" id="1.1.1.27" evidence="8"/>
<name>A0A087CGN9_9BIFI</name>